<reference evidence="9" key="1">
    <citation type="submission" date="2016-10" db="EMBL/GenBank/DDBJ databases">
        <authorList>
            <person name="Varghese N."/>
            <person name="Submissions S."/>
        </authorList>
    </citation>
    <scope>NUCLEOTIDE SEQUENCE [LARGE SCALE GENOMIC DNA]</scope>
    <source>
        <strain evidence="9">DSM 26879</strain>
    </source>
</reference>
<dbReference type="GO" id="GO:0140115">
    <property type="term" value="P:export across plasma membrane"/>
    <property type="evidence" value="ECO:0007669"/>
    <property type="project" value="UniProtKB-ARBA"/>
</dbReference>
<dbReference type="Proteomes" id="UP000199478">
    <property type="component" value="Unassembled WGS sequence"/>
</dbReference>
<organism evidence="8 9">
    <name type="scientific">Yoonia tamlensis</name>
    <dbReference type="NCBI Taxonomy" id="390270"/>
    <lineage>
        <taxon>Bacteria</taxon>
        <taxon>Pseudomonadati</taxon>
        <taxon>Pseudomonadota</taxon>
        <taxon>Alphaproteobacteria</taxon>
        <taxon>Rhodobacterales</taxon>
        <taxon>Paracoccaceae</taxon>
        <taxon>Yoonia</taxon>
    </lineage>
</organism>
<dbReference type="PROSITE" id="PS50850">
    <property type="entry name" value="MFS"/>
    <property type="match status" value="1"/>
</dbReference>
<feature type="transmembrane region" description="Helical" evidence="6">
    <location>
        <begin position="164"/>
        <end position="182"/>
    </location>
</feature>
<dbReference type="Gene3D" id="1.20.1720.10">
    <property type="entry name" value="Multidrug resistance protein D"/>
    <property type="match status" value="1"/>
</dbReference>
<comment type="subcellular location">
    <subcellularLocation>
        <location evidence="1">Membrane</location>
        <topology evidence="1">Multi-pass membrane protein</topology>
    </subcellularLocation>
</comment>
<dbReference type="Pfam" id="PF07690">
    <property type="entry name" value="MFS_1"/>
    <property type="match status" value="1"/>
</dbReference>
<feature type="transmembrane region" description="Helical" evidence="6">
    <location>
        <begin position="134"/>
        <end position="158"/>
    </location>
</feature>
<keyword evidence="5 6" id="KW-0472">Membrane</keyword>
<evidence type="ECO:0000256" key="6">
    <source>
        <dbReference type="SAM" id="Phobius"/>
    </source>
</evidence>
<dbReference type="STRING" id="390270.SAMN04488005_1365"/>
<feature type="transmembrane region" description="Helical" evidence="6">
    <location>
        <begin position="284"/>
        <end position="305"/>
    </location>
</feature>
<sequence length="398" mass="42800">MKRLPQTEFIALMAMLAATVAFSIDAMLPALPQIGLDLTPLNLNRAQLIITSFVFGMGVGTLFTGPLSDAFGRKPVMVGGAIVYILACVIAWRAQSLEVMLFARVVQGLGAAGPRVVAMALVRDLYSGREMARIMSFVMLVFSIVPALAPTVGHYIILGFGWRGIFGAFVVFAAAVLTWLLARQPETLTPENRRPMRVTSIIAAVREMFMHHTARLSILVQTLTFGMLFTVISSTQQVFDQTFGKGEQFHLWFGGIAICASSASVINARLVVRLGMRAIIKAMYTAQIFLTLMLIAVTLFDGPYWLSFGAYVIWVLGNFFQAGLSIGNLNALAMEEMGHIAGLAASVIAAVATVGAVIIAAPVALMFDGTPMPMAYAALVCAGLALWLTTKIKRPGEA</sequence>
<dbReference type="SUPFAM" id="SSF103473">
    <property type="entry name" value="MFS general substrate transporter"/>
    <property type="match status" value="1"/>
</dbReference>
<dbReference type="GO" id="GO:0042908">
    <property type="term" value="P:xenobiotic transport"/>
    <property type="evidence" value="ECO:0007669"/>
    <property type="project" value="UniProtKB-ARBA"/>
</dbReference>
<evidence type="ECO:0000256" key="5">
    <source>
        <dbReference type="ARBA" id="ARBA00023136"/>
    </source>
</evidence>
<name>A0A1I6GB77_9RHOB</name>
<evidence type="ECO:0000313" key="8">
    <source>
        <dbReference type="EMBL" id="SFR39429.1"/>
    </source>
</evidence>
<protein>
    <submittedName>
        <fullName evidence="8">MFS transporter, DHA1 family, bicyclomycin/chloramphenicol resistance protein</fullName>
    </submittedName>
</protein>
<dbReference type="InterPro" id="IPR020846">
    <property type="entry name" value="MFS_dom"/>
</dbReference>
<evidence type="ECO:0000256" key="2">
    <source>
        <dbReference type="ARBA" id="ARBA00022448"/>
    </source>
</evidence>
<feature type="transmembrane region" description="Helical" evidence="6">
    <location>
        <begin position="251"/>
        <end position="272"/>
    </location>
</feature>
<dbReference type="PANTHER" id="PTHR23502">
    <property type="entry name" value="MAJOR FACILITATOR SUPERFAMILY"/>
    <property type="match status" value="1"/>
</dbReference>
<dbReference type="InterPro" id="IPR005829">
    <property type="entry name" value="Sugar_transporter_CS"/>
</dbReference>
<evidence type="ECO:0000256" key="3">
    <source>
        <dbReference type="ARBA" id="ARBA00022692"/>
    </source>
</evidence>
<feature type="transmembrane region" description="Helical" evidence="6">
    <location>
        <begin position="46"/>
        <end position="64"/>
    </location>
</feature>
<dbReference type="EMBL" id="FOYP01000001">
    <property type="protein sequence ID" value="SFR39429.1"/>
    <property type="molecule type" value="Genomic_DNA"/>
</dbReference>
<evidence type="ECO:0000259" key="7">
    <source>
        <dbReference type="PROSITE" id="PS50850"/>
    </source>
</evidence>
<feature type="transmembrane region" description="Helical" evidence="6">
    <location>
        <begin position="373"/>
        <end position="390"/>
    </location>
</feature>
<dbReference type="CDD" id="cd17320">
    <property type="entry name" value="MFS_MdfA_MDR_like"/>
    <property type="match status" value="1"/>
</dbReference>
<feature type="transmembrane region" description="Helical" evidence="6">
    <location>
        <begin position="340"/>
        <end position="367"/>
    </location>
</feature>
<dbReference type="PROSITE" id="PS00216">
    <property type="entry name" value="SUGAR_TRANSPORT_1"/>
    <property type="match status" value="1"/>
</dbReference>
<proteinExistence type="predicted"/>
<accession>A0A1I6GB77</accession>
<keyword evidence="9" id="KW-1185">Reference proteome</keyword>
<feature type="transmembrane region" description="Helical" evidence="6">
    <location>
        <begin position="216"/>
        <end position="239"/>
    </location>
</feature>
<keyword evidence="3 6" id="KW-0812">Transmembrane</keyword>
<feature type="transmembrane region" description="Helical" evidence="6">
    <location>
        <begin position="311"/>
        <end position="333"/>
    </location>
</feature>
<feature type="transmembrane region" description="Helical" evidence="6">
    <location>
        <begin position="76"/>
        <end position="95"/>
    </location>
</feature>
<keyword evidence="2" id="KW-0813">Transport</keyword>
<dbReference type="AlphaFoldDB" id="A0A1I6GB77"/>
<evidence type="ECO:0000256" key="4">
    <source>
        <dbReference type="ARBA" id="ARBA00022989"/>
    </source>
</evidence>
<dbReference type="RefSeq" id="WP_090198022.1">
    <property type="nucleotide sequence ID" value="NZ_FOYP01000001.1"/>
</dbReference>
<dbReference type="GO" id="GO:0022857">
    <property type="term" value="F:transmembrane transporter activity"/>
    <property type="evidence" value="ECO:0007669"/>
    <property type="project" value="InterPro"/>
</dbReference>
<keyword evidence="4 6" id="KW-1133">Transmembrane helix</keyword>
<feature type="transmembrane region" description="Helical" evidence="6">
    <location>
        <begin position="101"/>
        <end position="122"/>
    </location>
</feature>
<evidence type="ECO:0000313" key="9">
    <source>
        <dbReference type="Proteomes" id="UP000199478"/>
    </source>
</evidence>
<dbReference type="GO" id="GO:0005886">
    <property type="term" value="C:plasma membrane"/>
    <property type="evidence" value="ECO:0007669"/>
    <property type="project" value="TreeGrafter"/>
</dbReference>
<feature type="transmembrane region" description="Helical" evidence="6">
    <location>
        <begin position="12"/>
        <end position="34"/>
    </location>
</feature>
<gene>
    <name evidence="8" type="ORF">SAMN04488005_1365</name>
</gene>
<dbReference type="InterPro" id="IPR036259">
    <property type="entry name" value="MFS_trans_sf"/>
</dbReference>
<evidence type="ECO:0000256" key="1">
    <source>
        <dbReference type="ARBA" id="ARBA00004141"/>
    </source>
</evidence>
<dbReference type="OrthoDB" id="9800416at2"/>
<dbReference type="PANTHER" id="PTHR23502:SF132">
    <property type="entry name" value="POLYAMINE TRANSPORTER 2-RELATED"/>
    <property type="match status" value="1"/>
</dbReference>
<dbReference type="InterPro" id="IPR011701">
    <property type="entry name" value="MFS"/>
</dbReference>
<feature type="domain" description="Major facilitator superfamily (MFS) profile" evidence="7">
    <location>
        <begin position="9"/>
        <end position="393"/>
    </location>
</feature>